<dbReference type="PROSITE" id="PS51257">
    <property type="entry name" value="PROKAR_LIPOPROTEIN"/>
    <property type="match status" value="1"/>
</dbReference>
<accession>N8XTG5</accession>
<keyword evidence="1" id="KW-0732">Signal</keyword>
<name>N8XTG5_9GAMM</name>
<dbReference type="Proteomes" id="UP000013209">
    <property type="component" value="Unassembled WGS sequence"/>
</dbReference>
<evidence type="ECO:0000313" key="2">
    <source>
        <dbReference type="EMBL" id="ENV10370.1"/>
    </source>
</evidence>
<dbReference type="STRING" id="1144672.F966_01549"/>
<reference evidence="2 3" key="1">
    <citation type="submission" date="2013-02" db="EMBL/GenBank/DDBJ databases">
        <title>The Genome Sequence of Acinetobacter sp. CIP 56.2.</title>
        <authorList>
            <consortium name="The Broad Institute Genome Sequencing Platform"/>
            <consortium name="The Broad Institute Genome Sequencing Center for Infectious Disease"/>
            <person name="Cerqueira G."/>
            <person name="Feldgarden M."/>
            <person name="Courvalin P."/>
            <person name="Perichon B."/>
            <person name="Grillot-Courvalin C."/>
            <person name="Clermont D."/>
            <person name="Rocha E."/>
            <person name="Yoon E.-J."/>
            <person name="Nemec A."/>
            <person name="Walker B."/>
            <person name="Young S.K."/>
            <person name="Zeng Q."/>
            <person name="Gargeya S."/>
            <person name="Fitzgerald M."/>
            <person name="Haas B."/>
            <person name="Abouelleil A."/>
            <person name="Alvarado L."/>
            <person name="Arachchi H.M."/>
            <person name="Berlin A.M."/>
            <person name="Chapman S.B."/>
            <person name="Dewar J."/>
            <person name="Goldberg J."/>
            <person name="Griggs A."/>
            <person name="Gujja S."/>
            <person name="Hansen M."/>
            <person name="Howarth C."/>
            <person name="Imamovic A."/>
            <person name="Larimer J."/>
            <person name="McCowan C."/>
            <person name="Murphy C."/>
            <person name="Neiman D."/>
            <person name="Pearson M."/>
            <person name="Priest M."/>
            <person name="Roberts A."/>
            <person name="Saif S."/>
            <person name="Shea T."/>
            <person name="Sisk P."/>
            <person name="Sykes S."/>
            <person name="Wortman J."/>
            <person name="Nusbaum C."/>
            <person name="Birren B."/>
        </authorList>
    </citation>
    <scope>NUCLEOTIDE SEQUENCE [LARGE SCALE GENOMIC DNA]</scope>
    <source>
        <strain evidence="2 3">CIP 56.2</strain>
    </source>
</reference>
<dbReference type="HOGENOM" id="CLU_147160_0_0_6"/>
<dbReference type="eggNOG" id="ENOG5031RHR">
    <property type="taxonomic scope" value="Bacteria"/>
</dbReference>
<comment type="caution">
    <text evidence="2">The sequence shown here is derived from an EMBL/GenBank/DDBJ whole genome shotgun (WGS) entry which is preliminary data.</text>
</comment>
<evidence type="ECO:0000256" key="1">
    <source>
        <dbReference type="SAM" id="SignalP"/>
    </source>
</evidence>
<sequence length="136" mass="14963">MTQRTFKIIILSCISAISFTACSALSTQNNGTQTLQQVKNIGATPSTEGNIAKLIKQDQHCNIEFTGYFEGGQAVEHWRFDQNGLISASSTTQHYQDKTLAQPTTATAFDVQDTTVQANFQKLQSNFNADKLAQCH</sequence>
<feature type="chain" id="PRO_5004137034" evidence="1">
    <location>
        <begin position="24"/>
        <end position="136"/>
    </location>
</feature>
<evidence type="ECO:0000313" key="3">
    <source>
        <dbReference type="Proteomes" id="UP000013209"/>
    </source>
</evidence>
<organism evidence="2 3">
    <name type="scientific">Acinetobacter higginsii</name>
    <dbReference type="NCBI Taxonomy" id="70347"/>
    <lineage>
        <taxon>Bacteria</taxon>
        <taxon>Pseudomonadati</taxon>
        <taxon>Pseudomonadota</taxon>
        <taxon>Gammaproteobacteria</taxon>
        <taxon>Moraxellales</taxon>
        <taxon>Moraxellaceae</taxon>
        <taxon>Acinetobacter</taxon>
    </lineage>
</organism>
<proteinExistence type="predicted"/>
<dbReference type="EMBL" id="APPH01000006">
    <property type="protein sequence ID" value="ENV10370.1"/>
    <property type="molecule type" value="Genomic_DNA"/>
</dbReference>
<dbReference type="PATRIC" id="fig|1144672.3.peg.1481"/>
<gene>
    <name evidence="2" type="ORF">F966_01549</name>
</gene>
<dbReference type="RefSeq" id="WP_004804035.1">
    <property type="nucleotide sequence ID" value="NZ_KB849440.1"/>
</dbReference>
<feature type="signal peptide" evidence="1">
    <location>
        <begin position="1"/>
        <end position="23"/>
    </location>
</feature>
<protein>
    <submittedName>
        <fullName evidence="2">Uncharacterized protein</fullName>
    </submittedName>
</protein>
<dbReference type="AlphaFoldDB" id="N8XTG5"/>